<feature type="compositionally biased region" description="Acidic residues" evidence="1">
    <location>
        <begin position="238"/>
        <end position="250"/>
    </location>
</feature>
<reference evidence="3" key="1">
    <citation type="submission" date="2015-06" db="EMBL/GenBank/DDBJ databases">
        <title>Expansion of signal transduction pathways in fungi by whole-genome duplication.</title>
        <authorList>
            <consortium name="DOE Joint Genome Institute"/>
            <person name="Corrochano L.M."/>
            <person name="Kuo A."/>
            <person name="Marcet-Houben M."/>
            <person name="Polaino S."/>
            <person name="Salamov A."/>
            <person name="Villalobos J.M."/>
            <person name="Alvarez M.I."/>
            <person name="Avalos J."/>
            <person name="Benito E.P."/>
            <person name="Benoit I."/>
            <person name="Burger G."/>
            <person name="Camino L.P."/>
            <person name="Canovas D."/>
            <person name="Cerda-Olmedo E."/>
            <person name="Cheng J.-F."/>
            <person name="Dominguez A."/>
            <person name="Elias M."/>
            <person name="Eslava A.P."/>
            <person name="Glaser F."/>
            <person name="Grimwood J."/>
            <person name="Gutierrez G."/>
            <person name="Heitman J."/>
            <person name="Henrissat B."/>
            <person name="Iturriaga E.A."/>
            <person name="Lang B.F."/>
            <person name="Lavin J.L."/>
            <person name="Lee S."/>
            <person name="Li W."/>
            <person name="Lindquist E."/>
            <person name="Lopez-Garcia S."/>
            <person name="Luque E.M."/>
            <person name="Marcos A.T."/>
            <person name="Martin J."/>
            <person name="McCluskey K."/>
            <person name="Medina H.R."/>
            <person name="Miralles-Duran A."/>
            <person name="Miyazaki A."/>
            <person name="Munoz-Torres E."/>
            <person name="Oguiza J.A."/>
            <person name="Ohm R."/>
            <person name="Olmedo M."/>
            <person name="Orejas M."/>
            <person name="Ortiz-Castellanos L."/>
            <person name="Pisabarro A.G."/>
            <person name="Rodriguez-Romero J."/>
            <person name="Ruiz-Herrera J."/>
            <person name="Ruiz-Vazquez R."/>
            <person name="Sanz C."/>
            <person name="Schackwitz W."/>
            <person name="Schmutz J."/>
            <person name="Shahriari M."/>
            <person name="Shelest E."/>
            <person name="Silva-Franco F."/>
            <person name="Soanes D."/>
            <person name="Syed K."/>
            <person name="Tagua V.G."/>
            <person name="Talbot N.J."/>
            <person name="Thon M."/>
            <person name="De vries R.P."/>
            <person name="Wiebenga A."/>
            <person name="Yadav J.S."/>
            <person name="Braun E.L."/>
            <person name="Baker S."/>
            <person name="Garre V."/>
            <person name="Horwitz B."/>
            <person name="Torres-Martinez S."/>
            <person name="Idnurm A."/>
            <person name="Herrera-Estrella A."/>
            <person name="Gabaldon T."/>
            <person name="Grigoriev I.V."/>
        </authorList>
    </citation>
    <scope>NUCLEOTIDE SEQUENCE [LARGE SCALE GENOMIC DNA]</scope>
    <source>
        <strain evidence="3">NRRL 1555(-)</strain>
    </source>
</reference>
<feature type="compositionally biased region" description="Acidic residues" evidence="1">
    <location>
        <begin position="264"/>
        <end position="284"/>
    </location>
</feature>
<keyword evidence="3" id="KW-1185">Reference proteome</keyword>
<protein>
    <submittedName>
        <fullName evidence="2">Uncharacterized protein</fullName>
    </submittedName>
</protein>
<dbReference type="GeneID" id="29004474"/>
<dbReference type="EMBL" id="KV440977">
    <property type="protein sequence ID" value="OAD75267.1"/>
    <property type="molecule type" value="Genomic_DNA"/>
</dbReference>
<dbReference type="InParanoid" id="A0A162PRA6"/>
<feature type="region of interest" description="Disordered" evidence="1">
    <location>
        <begin position="196"/>
        <end position="284"/>
    </location>
</feature>
<gene>
    <name evidence="2" type="ORF">PHYBLDRAFT_80250</name>
</gene>
<sequence length="284" mass="31213">MNTKDFSTSLRIAKDWANSGNGGRPDRMMDGMSANITRKLSNMSPNELQDLRDNNKRMLSNPSLLSTLPDGGAKLKETVERIDAILGPLPVTGSNYTDGGLEEQDNVERRLMNIHLNEQKINVRQQAVDMVNSKAAAMSDSTPGNMLRKGSINSASTNESLVDKNGHHAKVQLMSLEEAMELEASQQSQAREAYMMRSMQPSQKAYPSAGASLADDLSVTMESMKLDPETRPGRPQDDDPSEDESEDDSEMGSRHSSDGAYNEASDDEDDENDDDGDDDDFDEL</sequence>
<feature type="non-terminal residue" evidence="2">
    <location>
        <position position="1"/>
    </location>
</feature>
<feature type="compositionally biased region" description="Basic and acidic residues" evidence="1">
    <location>
        <begin position="224"/>
        <end position="237"/>
    </location>
</feature>
<dbReference type="RefSeq" id="XP_018293307.1">
    <property type="nucleotide sequence ID" value="XM_018443569.1"/>
</dbReference>
<accession>A0A162PRA6</accession>
<organism evidence="2 3">
    <name type="scientific">Phycomyces blakesleeanus (strain ATCC 8743b / DSM 1359 / FGSC 10004 / NBRC 33097 / NRRL 1555)</name>
    <dbReference type="NCBI Taxonomy" id="763407"/>
    <lineage>
        <taxon>Eukaryota</taxon>
        <taxon>Fungi</taxon>
        <taxon>Fungi incertae sedis</taxon>
        <taxon>Mucoromycota</taxon>
        <taxon>Mucoromycotina</taxon>
        <taxon>Mucoromycetes</taxon>
        <taxon>Mucorales</taxon>
        <taxon>Phycomycetaceae</taxon>
        <taxon>Phycomyces</taxon>
    </lineage>
</organism>
<evidence type="ECO:0000313" key="3">
    <source>
        <dbReference type="Proteomes" id="UP000077315"/>
    </source>
</evidence>
<dbReference type="OrthoDB" id="2408655at2759"/>
<evidence type="ECO:0000313" key="2">
    <source>
        <dbReference type="EMBL" id="OAD75267.1"/>
    </source>
</evidence>
<proteinExistence type="predicted"/>
<dbReference type="AlphaFoldDB" id="A0A162PRA6"/>
<name>A0A162PRA6_PHYB8</name>
<dbReference type="Proteomes" id="UP000077315">
    <property type="component" value="Unassembled WGS sequence"/>
</dbReference>
<dbReference type="VEuPathDB" id="FungiDB:PHYBLDRAFT_80250"/>
<evidence type="ECO:0000256" key="1">
    <source>
        <dbReference type="SAM" id="MobiDB-lite"/>
    </source>
</evidence>